<dbReference type="Gene3D" id="2.60.40.10">
    <property type="entry name" value="Immunoglobulins"/>
    <property type="match status" value="4"/>
</dbReference>
<reference evidence="4" key="1">
    <citation type="submission" date="2020-06" db="EMBL/GenBank/DDBJ databases">
        <title>Draft genomic sequecing of Geomonas sp. Red745.</title>
        <authorList>
            <person name="Itoh H."/>
            <person name="Xu Z.X."/>
            <person name="Ushijima N."/>
            <person name="Masuda Y."/>
            <person name="Shiratori Y."/>
            <person name="Senoo K."/>
        </authorList>
    </citation>
    <scope>NUCLEOTIDE SEQUENCE [LARGE SCALE GENOMIC DNA]</scope>
    <source>
        <strain evidence="4">Red745</strain>
    </source>
</reference>
<protein>
    <recommendedName>
        <fullName evidence="5">Bacterial Ig-like domain-containing protein</fullName>
    </recommendedName>
</protein>
<evidence type="ECO:0000256" key="2">
    <source>
        <dbReference type="SAM" id="SignalP"/>
    </source>
</evidence>
<gene>
    <name evidence="3" type="ORF">GMLC_01210</name>
</gene>
<feature type="region of interest" description="Disordered" evidence="1">
    <location>
        <begin position="359"/>
        <end position="380"/>
    </location>
</feature>
<proteinExistence type="predicted"/>
<evidence type="ECO:0000313" key="4">
    <source>
        <dbReference type="Proteomes" id="UP000587586"/>
    </source>
</evidence>
<dbReference type="RefSeq" id="WP_183359076.1">
    <property type="nucleotide sequence ID" value="NZ_BLXZ01000001.1"/>
</dbReference>
<dbReference type="Pfam" id="PF17957">
    <property type="entry name" value="Big_7"/>
    <property type="match status" value="3"/>
</dbReference>
<comment type="caution">
    <text evidence="3">The sequence shown here is derived from an EMBL/GenBank/DDBJ whole genome shotgun (WGS) entry which is preliminary data.</text>
</comment>
<dbReference type="InterPro" id="IPR013783">
    <property type="entry name" value="Ig-like_fold"/>
</dbReference>
<accession>A0A6V8N239</accession>
<organism evidence="3 4">
    <name type="scientific">Geomonas limicola</name>
    <dbReference type="NCBI Taxonomy" id="2740186"/>
    <lineage>
        <taxon>Bacteria</taxon>
        <taxon>Pseudomonadati</taxon>
        <taxon>Thermodesulfobacteriota</taxon>
        <taxon>Desulfuromonadia</taxon>
        <taxon>Geobacterales</taxon>
        <taxon>Geobacteraceae</taxon>
        <taxon>Geomonas</taxon>
    </lineage>
</organism>
<evidence type="ECO:0000313" key="3">
    <source>
        <dbReference type="EMBL" id="GFO66542.1"/>
    </source>
</evidence>
<dbReference type="AlphaFoldDB" id="A0A6V8N239"/>
<dbReference type="Proteomes" id="UP000587586">
    <property type="component" value="Unassembled WGS sequence"/>
</dbReference>
<name>A0A6V8N239_9BACT</name>
<dbReference type="EMBL" id="BLXZ01000001">
    <property type="protein sequence ID" value="GFO66542.1"/>
    <property type="molecule type" value="Genomic_DNA"/>
</dbReference>
<feature type="chain" id="PRO_5027787479" description="Bacterial Ig-like domain-containing protein" evidence="2">
    <location>
        <begin position="38"/>
        <end position="511"/>
    </location>
</feature>
<evidence type="ECO:0000256" key="1">
    <source>
        <dbReference type="SAM" id="MobiDB-lite"/>
    </source>
</evidence>
<feature type="signal peptide" evidence="2">
    <location>
        <begin position="1"/>
        <end position="37"/>
    </location>
</feature>
<evidence type="ECO:0008006" key="5">
    <source>
        <dbReference type="Google" id="ProtNLM"/>
    </source>
</evidence>
<keyword evidence="2" id="KW-0732">Signal</keyword>
<keyword evidence="4" id="KW-1185">Reference proteome</keyword>
<sequence>MKISPPFTNTCPIRLPAQLLVFWALAVCLLLPSAASAAISQLDPAASHFFAVTSYGATGLESISFSVVDNADPNPPEVVVNTATDPLPVSGITAIRVQVPDGVQITRVQFLVNSVSQGESTSTPFAFSWSTAQLAPGDYQVAVKATDNTGGELVSDPITVSVSAQDPVSTTDTERPVLSIAAPLSGATLAGSVTVSASATDNVGVARVEFYVNGVLQATSNSAPYLFTWNTLIFANGSYALSAKAFDAAGNVAESSINVAVFNDTVPPIVAFSAPGAGQVVKGSVPVTLTASDNVGVSRVELYLNGLLQATLNAAPYSYAWDTSRVANGNYSWSAKAYDAAGNLGTAVERVVQVLNDTTPPTLSINPATSPSTSASQLLSGSVQDDDQVASVTVQIGSQAPLNATVIASSWSLQLTGLALGQNLITVRANDRSGNLATATTAIQVLTPSQVPLTLADAQLALEIATRGTTPTPEQLARLDVAPYVDGQSHPNGLVDIGDVVVILLKLVGKL</sequence>